<evidence type="ECO:0000313" key="2">
    <source>
        <dbReference type="Proteomes" id="UP000565711"/>
    </source>
</evidence>
<dbReference type="InterPro" id="IPR036390">
    <property type="entry name" value="WH_DNA-bd_sf"/>
</dbReference>
<gene>
    <name evidence="1" type="ORF">HGA08_28885</name>
</gene>
<sequence length="70" mass="7679">MNNAERIILATLAPGGILTTTQIQRSTTLPGWTTRHALARLHARGLIAATHHHSRWRLTARGGARPPTPR</sequence>
<dbReference type="SUPFAM" id="SSF46785">
    <property type="entry name" value="Winged helix' DNA-binding domain"/>
    <property type="match status" value="1"/>
</dbReference>
<dbReference type="EMBL" id="JAAXOP010000026">
    <property type="protein sequence ID" value="NKY54213.1"/>
    <property type="molecule type" value="Genomic_DNA"/>
</dbReference>
<keyword evidence="2" id="KW-1185">Reference proteome</keyword>
<organism evidence="1 2">
    <name type="scientific">Nocardia vermiculata</name>
    <dbReference type="NCBI Taxonomy" id="257274"/>
    <lineage>
        <taxon>Bacteria</taxon>
        <taxon>Bacillati</taxon>
        <taxon>Actinomycetota</taxon>
        <taxon>Actinomycetes</taxon>
        <taxon>Mycobacteriales</taxon>
        <taxon>Nocardiaceae</taxon>
        <taxon>Nocardia</taxon>
    </lineage>
</organism>
<accession>A0A846Y4R1</accession>
<reference evidence="1 2" key="1">
    <citation type="submission" date="2020-04" db="EMBL/GenBank/DDBJ databases">
        <title>MicrobeNet Type strains.</title>
        <authorList>
            <person name="Nicholson A.C."/>
        </authorList>
    </citation>
    <scope>NUCLEOTIDE SEQUENCE [LARGE SCALE GENOMIC DNA]</scope>
    <source>
        <strain evidence="1 2">JCM 12354</strain>
    </source>
</reference>
<dbReference type="Proteomes" id="UP000565711">
    <property type="component" value="Unassembled WGS sequence"/>
</dbReference>
<protein>
    <recommendedName>
        <fullName evidence="3">MarR family transcriptional regulator</fullName>
    </recommendedName>
</protein>
<name>A0A846Y4R1_9NOCA</name>
<evidence type="ECO:0008006" key="3">
    <source>
        <dbReference type="Google" id="ProtNLM"/>
    </source>
</evidence>
<proteinExistence type="predicted"/>
<dbReference type="AlphaFoldDB" id="A0A846Y4R1"/>
<dbReference type="RefSeq" id="WP_157102998.1">
    <property type="nucleotide sequence ID" value="NZ_JAAXOP010000026.1"/>
</dbReference>
<comment type="caution">
    <text evidence="1">The sequence shown here is derived from an EMBL/GenBank/DDBJ whole genome shotgun (WGS) entry which is preliminary data.</text>
</comment>
<evidence type="ECO:0000313" key="1">
    <source>
        <dbReference type="EMBL" id="NKY54213.1"/>
    </source>
</evidence>